<reference evidence="1" key="1">
    <citation type="submission" date="2016-05" db="EMBL/GenBank/DDBJ databases">
        <authorList>
            <person name="Lavstsen T."/>
            <person name="Jespersen J.S."/>
        </authorList>
    </citation>
    <scope>NUCLEOTIDE SEQUENCE</scope>
    <source>
        <tissue evidence="1">Brain</tissue>
    </source>
</reference>
<feature type="non-terminal residue" evidence="1">
    <location>
        <position position="1"/>
    </location>
</feature>
<proteinExistence type="predicted"/>
<gene>
    <name evidence="1" type="primary">Nfu_g_1_023482</name>
</gene>
<sequence>EEEELRRTLPVEISTVYSCVSLSKPTAAGTNDDYSVITAASSQQNAEDLLSDLSYAKVKFSNRSPDRPIRSSGDTAVVYSVVQNVRRDADEPLYSNSS</sequence>
<reference evidence="1" key="2">
    <citation type="submission" date="2016-06" db="EMBL/GenBank/DDBJ databases">
        <title>The genome of a short-lived fish provides insights into sex chromosome evolution and the genetic control of aging.</title>
        <authorList>
            <person name="Reichwald K."/>
            <person name="Felder M."/>
            <person name="Petzold A."/>
            <person name="Koch P."/>
            <person name="Groth M."/>
            <person name="Platzer M."/>
        </authorList>
    </citation>
    <scope>NUCLEOTIDE SEQUENCE</scope>
    <source>
        <tissue evidence="1">Brain</tissue>
    </source>
</reference>
<dbReference type="AlphaFoldDB" id="A0A1A7WAD2"/>
<accession>A0A1A7WAD2</accession>
<dbReference type="EMBL" id="HADW01001265">
    <property type="protein sequence ID" value="SBP02665.1"/>
    <property type="molecule type" value="Transcribed_RNA"/>
</dbReference>
<evidence type="ECO:0000313" key="1">
    <source>
        <dbReference type="EMBL" id="SBP02665.1"/>
    </source>
</evidence>
<name>A0A1A7WAD2_9TELE</name>
<organism evidence="1">
    <name type="scientific">Iconisemion striatum</name>
    <dbReference type="NCBI Taxonomy" id="60296"/>
    <lineage>
        <taxon>Eukaryota</taxon>
        <taxon>Metazoa</taxon>
        <taxon>Chordata</taxon>
        <taxon>Craniata</taxon>
        <taxon>Vertebrata</taxon>
        <taxon>Euteleostomi</taxon>
        <taxon>Actinopterygii</taxon>
        <taxon>Neopterygii</taxon>
        <taxon>Teleostei</taxon>
        <taxon>Neoteleostei</taxon>
        <taxon>Acanthomorphata</taxon>
        <taxon>Ovalentaria</taxon>
        <taxon>Atherinomorphae</taxon>
        <taxon>Cyprinodontiformes</taxon>
        <taxon>Nothobranchiidae</taxon>
        <taxon>Iconisemion</taxon>
    </lineage>
</organism>
<protein>
    <submittedName>
        <fullName evidence="1">Uncharacterized protein</fullName>
    </submittedName>
</protein>